<comment type="caution">
    <text evidence="2">The sequence shown here is derived from an EMBL/GenBank/DDBJ whole genome shotgun (WGS) entry which is preliminary data.</text>
</comment>
<keyword evidence="3" id="KW-1185">Reference proteome</keyword>
<name>A0A225VV56_9STRA</name>
<dbReference type="OrthoDB" id="92526at2759"/>
<dbReference type="Proteomes" id="UP000198211">
    <property type="component" value="Unassembled WGS sequence"/>
</dbReference>
<reference evidence="3" key="1">
    <citation type="submission" date="2017-03" db="EMBL/GenBank/DDBJ databases">
        <title>Phytopthora megakarya and P. palmivora, two closely related causual agents of cacao black pod achieved similar genome size and gene model numbers by different mechanisms.</title>
        <authorList>
            <person name="Ali S."/>
            <person name="Shao J."/>
            <person name="Larry D.J."/>
            <person name="Kronmiller B."/>
            <person name="Shen D."/>
            <person name="Strem M.D."/>
            <person name="Melnick R.L."/>
            <person name="Guiltinan M.J."/>
            <person name="Tyler B.M."/>
            <person name="Meinhardt L.W."/>
            <person name="Bailey B.A."/>
        </authorList>
    </citation>
    <scope>NUCLEOTIDE SEQUENCE [LARGE SCALE GENOMIC DNA]</scope>
    <source>
        <strain evidence="3">zdho120</strain>
    </source>
</reference>
<evidence type="ECO:0000256" key="1">
    <source>
        <dbReference type="SAM" id="MobiDB-lite"/>
    </source>
</evidence>
<evidence type="ECO:0000313" key="3">
    <source>
        <dbReference type="Proteomes" id="UP000198211"/>
    </source>
</evidence>
<organism evidence="2 3">
    <name type="scientific">Phytophthora megakarya</name>
    <dbReference type="NCBI Taxonomy" id="4795"/>
    <lineage>
        <taxon>Eukaryota</taxon>
        <taxon>Sar</taxon>
        <taxon>Stramenopiles</taxon>
        <taxon>Oomycota</taxon>
        <taxon>Peronosporomycetes</taxon>
        <taxon>Peronosporales</taxon>
        <taxon>Peronosporaceae</taxon>
        <taxon>Phytophthora</taxon>
    </lineage>
</organism>
<sequence>MLPSLTKDNALESSFLTGHDCAGEYWSWKDFLQHLLFILDNEIERDSVQWLEGGVEFIVQHTGEGKLAQRLGLRVCSLHQVLEALAFEYMEDNQCGYTIYHHHSFVLGHPSRIDEILALELSPSIERDIVMPNITYSSELKPLEIRLSLPDPLSKNWEVTIASSILSLTTLDAGEDFDTPETTGISPAKGTLIDDLDEGSDHDVNSPLWWSQHTDFSSICSDDLSDTDTLSQISAYYG</sequence>
<proteinExistence type="predicted"/>
<protein>
    <submittedName>
        <fullName evidence="2">Uncharacterized protein</fullName>
    </submittedName>
</protein>
<dbReference type="EMBL" id="NBNE01002835">
    <property type="protein sequence ID" value="OWZ09313.1"/>
    <property type="molecule type" value="Genomic_DNA"/>
</dbReference>
<accession>A0A225VV56</accession>
<dbReference type="AlphaFoldDB" id="A0A225VV56"/>
<evidence type="ECO:0000313" key="2">
    <source>
        <dbReference type="EMBL" id="OWZ09313.1"/>
    </source>
</evidence>
<feature type="region of interest" description="Disordered" evidence="1">
    <location>
        <begin position="177"/>
        <end position="197"/>
    </location>
</feature>
<gene>
    <name evidence="2" type="ORF">PHMEG_00018009</name>
</gene>